<dbReference type="Gene3D" id="1.20.58.1070">
    <property type="match status" value="1"/>
</dbReference>
<gene>
    <name evidence="2" type="ORF">PSTG_15537</name>
</gene>
<comment type="caution">
    <text evidence="2">The sequence shown here is derived from an EMBL/GenBank/DDBJ whole genome shotgun (WGS) entry which is preliminary data.</text>
</comment>
<comment type="similarity">
    <text evidence="1">Belongs to the gemin-2 family.</text>
</comment>
<dbReference type="PANTHER" id="PTHR12794">
    <property type="entry name" value="GEMIN2"/>
    <property type="match status" value="1"/>
</dbReference>
<dbReference type="AlphaFoldDB" id="A0A0L0UVG6"/>
<dbReference type="GO" id="GO:0032797">
    <property type="term" value="C:SMN complex"/>
    <property type="evidence" value="ECO:0007669"/>
    <property type="project" value="TreeGrafter"/>
</dbReference>
<evidence type="ECO:0000313" key="2">
    <source>
        <dbReference type="EMBL" id="KNE91027.1"/>
    </source>
</evidence>
<dbReference type="EMBL" id="AJIL01000223">
    <property type="protein sequence ID" value="KNE91027.1"/>
    <property type="molecule type" value="Genomic_DNA"/>
</dbReference>
<dbReference type="PANTHER" id="PTHR12794:SF0">
    <property type="entry name" value="GEM-ASSOCIATED PROTEIN 2"/>
    <property type="match status" value="1"/>
</dbReference>
<dbReference type="GO" id="GO:0000387">
    <property type="term" value="P:spliceosomal snRNP assembly"/>
    <property type="evidence" value="ECO:0007669"/>
    <property type="project" value="InterPro"/>
</dbReference>
<keyword evidence="3" id="KW-1185">Reference proteome</keyword>
<dbReference type="GO" id="GO:0005634">
    <property type="term" value="C:nucleus"/>
    <property type="evidence" value="ECO:0007669"/>
    <property type="project" value="TreeGrafter"/>
</dbReference>
<evidence type="ECO:0008006" key="4">
    <source>
        <dbReference type="Google" id="ProtNLM"/>
    </source>
</evidence>
<proteinExistence type="inferred from homology"/>
<protein>
    <recommendedName>
        <fullName evidence="4">Gem-associated protein 2</fullName>
    </recommendedName>
</protein>
<dbReference type="Pfam" id="PF04938">
    <property type="entry name" value="SIP1"/>
    <property type="match status" value="1"/>
</dbReference>
<dbReference type="Proteomes" id="UP000054564">
    <property type="component" value="Unassembled WGS sequence"/>
</dbReference>
<accession>A0A0L0UVG6</accession>
<dbReference type="InterPro" id="IPR035426">
    <property type="entry name" value="Gemin2/Brr1"/>
</dbReference>
<name>A0A0L0UVG6_9BASI</name>
<sequence length="307" mass="35436">MKTMMNRKSSRSVTPSNFLPKIEIPKRRITTLARWLEAAWDLKRYQCRIHSELIGMESLPMELNIYSLREARARPRIVAKENPYKLPHRFIPQTAQVDCTKLGPRDSWRKTFNDRFTNMRQSIQVQDPWHWDLAEEFRHPPPDNDESNWKIFISGKKTNLKDFPPREPIPLFLKALEQATVIAVISHYQTWIQERINALATLIQKSNETELLSDTEEDSSESEEVVLLSPSDGAWLLGLLSVLDTVLTSEDVYKLRELARTCKHVVRITDAALEVAQDSSAEQEAGVAWMVIAAVADVWGQKDLWDE</sequence>
<organism evidence="2 3">
    <name type="scientific">Puccinia striiformis f. sp. tritici PST-78</name>
    <dbReference type="NCBI Taxonomy" id="1165861"/>
    <lineage>
        <taxon>Eukaryota</taxon>
        <taxon>Fungi</taxon>
        <taxon>Dikarya</taxon>
        <taxon>Basidiomycota</taxon>
        <taxon>Pucciniomycotina</taxon>
        <taxon>Pucciniomycetes</taxon>
        <taxon>Pucciniales</taxon>
        <taxon>Pucciniaceae</taxon>
        <taxon>Puccinia</taxon>
    </lineage>
</organism>
<evidence type="ECO:0000256" key="1">
    <source>
        <dbReference type="ARBA" id="ARBA00025758"/>
    </source>
</evidence>
<evidence type="ECO:0000313" key="3">
    <source>
        <dbReference type="Proteomes" id="UP000054564"/>
    </source>
</evidence>
<reference evidence="3" key="1">
    <citation type="submission" date="2014-03" db="EMBL/GenBank/DDBJ databases">
        <title>The Genome Sequence of Puccinia striiformis f. sp. tritici PST-78.</title>
        <authorList>
            <consortium name="The Broad Institute Genome Sequencing Platform"/>
            <person name="Cuomo C."/>
            <person name="Hulbert S."/>
            <person name="Chen X."/>
            <person name="Walker B."/>
            <person name="Young S.K."/>
            <person name="Zeng Q."/>
            <person name="Gargeya S."/>
            <person name="Fitzgerald M."/>
            <person name="Haas B."/>
            <person name="Abouelleil A."/>
            <person name="Alvarado L."/>
            <person name="Arachchi H.M."/>
            <person name="Berlin A.M."/>
            <person name="Chapman S.B."/>
            <person name="Goldberg J."/>
            <person name="Griggs A."/>
            <person name="Gujja S."/>
            <person name="Hansen M."/>
            <person name="Howarth C."/>
            <person name="Imamovic A."/>
            <person name="Larimer J."/>
            <person name="McCowan C."/>
            <person name="Montmayeur A."/>
            <person name="Murphy C."/>
            <person name="Neiman D."/>
            <person name="Pearson M."/>
            <person name="Priest M."/>
            <person name="Roberts A."/>
            <person name="Saif S."/>
            <person name="Shea T."/>
            <person name="Sisk P."/>
            <person name="Sykes S."/>
            <person name="Wortman J."/>
            <person name="Nusbaum C."/>
            <person name="Birren B."/>
        </authorList>
    </citation>
    <scope>NUCLEOTIDE SEQUENCE [LARGE SCALE GENOMIC DNA]</scope>
    <source>
        <strain evidence="3">race PST-78</strain>
    </source>
</reference>